<protein>
    <submittedName>
        <fullName evidence="5">Aminotransferase class III-fold pyridoxal phosphate-dependent enzyme</fullName>
    </submittedName>
</protein>
<dbReference type="InterPro" id="IPR015421">
    <property type="entry name" value="PyrdxlP-dep_Trfase_major"/>
</dbReference>
<evidence type="ECO:0000256" key="4">
    <source>
        <dbReference type="ARBA" id="ARBA00022898"/>
    </source>
</evidence>
<comment type="cofactor">
    <cofactor evidence="1">
        <name>pyridoxal 5'-phosphate</name>
        <dbReference type="ChEBI" id="CHEBI:597326"/>
    </cofactor>
</comment>
<dbReference type="PANTHER" id="PTHR11986">
    <property type="entry name" value="AMINOTRANSFERASE CLASS III"/>
    <property type="match status" value="1"/>
</dbReference>
<keyword evidence="2 5" id="KW-0032">Aminotransferase</keyword>
<dbReference type="PANTHER" id="PTHR11986:SF79">
    <property type="entry name" value="ACETYLORNITHINE AMINOTRANSFERASE, MITOCHONDRIAL"/>
    <property type="match status" value="1"/>
</dbReference>
<dbReference type="Gene3D" id="3.90.1150.10">
    <property type="entry name" value="Aspartate Aminotransferase, domain 1"/>
    <property type="match status" value="1"/>
</dbReference>
<evidence type="ECO:0000313" key="5">
    <source>
        <dbReference type="EMBL" id="MBC3873439.1"/>
    </source>
</evidence>
<gene>
    <name evidence="5" type="ORF">H8K55_07570</name>
</gene>
<keyword evidence="6" id="KW-1185">Reference proteome</keyword>
<dbReference type="Gene3D" id="3.40.640.10">
    <property type="entry name" value="Type I PLP-dependent aspartate aminotransferase-like (Major domain)"/>
    <property type="match status" value="1"/>
</dbReference>
<dbReference type="Pfam" id="PF00202">
    <property type="entry name" value="Aminotran_3"/>
    <property type="match status" value="1"/>
</dbReference>
<dbReference type="CDD" id="cd00610">
    <property type="entry name" value="OAT_like"/>
    <property type="match status" value="1"/>
</dbReference>
<dbReference type="EMBL" id="JACOGA010000006">
    <property type="protein sequence ID" value="MBC3873439.1"/>
    <property type="molecule type" value="Genomic_DNA"/>
</dbReference>
<evidence type="ECO:0000256" key="2">
    <source>
        <dbReference type="ARBA" id="ARBA00022576"/>
    </source>
</evidence>
<proteinExistence type="predicted"/>
<dbReference type="InterPro" id="IPR049704">
    <property type="entry name" value="Aminotrans_3_PPA_site"/>
</dbReference>
<dbReference type="SUPFAM" id="SSF53383">
    <property type="entry name" value="PLP-dependent transferases"/>
    <property type="match status" value="1"/>
</dbReference>
<dbReference type="Proteomes" id="UP000624279">
    <property type="component" value="Unassembled WGS sequence"/>
</dbReference>
<dbReference type="InterPro" id="IPR015424">
    <property type="entry name" value="PyrdxlP-dep_Trfase"/>
</dbReference>
<keyword evidence="3" id="KW-0808">Transferase</keyword>
<evidence type="ECO:0000313" key="6">
    <source>
        <dbReference type="Proteomes" id="UP000624279"/>
    </source>
</evidence>
<name>A0ABR6Y9X7_9BURK</name>
<reference evidence="5 6" key="1">
    <citation type="submission" date="2020-08" db="EMBL/GenBank/DDBJ databases">
        <title>Novel species isolated from subtropical streams in China.</title>
        <authorList>
            <person name="Lu H."/>
        </authorList>
    </citation>
    <scope>NUCLEOTIDE SEQUENCE [LARGE SCALE GENOMIC DNA]</scope>
    <source>
        <strain evidence="5 6">LX15W</strain>
    </source>
</reference>
<dbReference type="InterPro" id="IPR015422">
    <property type="entry name" value="PyrdxlP-dep_Trfase_small"/>
</dbReference>
<organism evidence="5 6">
    <name type="scientific">Undibacterium flavidum</name>
    <dbReference type="NCBI Taxonomy" id="2762297"/>
    <lineage>
        <taxon>Bacteria</taxon>
        <taxon>Pseudomonadati</taxon>
        <taxon>Pseudomonadota</taxon>
        <taxon>Betaproteobacteria</taxon>
        <taxon>Burkholderiales</taxon>
        <taxon>Oxalobacteraceae</taxon>
        <taxon>Undibacterium</taxon>
    </lineage>
</organism>
<evidence type="ECO:0000256" key="3">
    <source>
        <dbReference type="ARBA" id="ARBA00022679"/>
    </source>
</evidence>
<evidence type="ECO:0000256" key="1">
    <source>
        <dbReference type="ARBA" id="ARBA00001933"/>
    </source>
</evidence>
<dbReference type="PROSITE" id="PS00600">
    <property type="entry name" value="AA_TRANSFER_CLASS_3"/>
    <property type="match status" value="1"/>
</dbReference>
<accession>A0ABR6Y9X7</accession>
<comment type="caution">
    <text evidence="5">The sequence shown here is derived from an EMBL/GenBank/DDBJ whole genome shotgun (WGS) entry which is preliminary data.</text>
</comment>
<dbReference type="InterPro" id="IPR050103">
    <property type="entry name" value="Class-III_PLP-dep_AT"/>
</dbReference>
<dbReference type="RefSeq" id="WP_186941479.1">
    <property type="nucleotide sequence ID" value="NZ_JACOGA010000006.1"/>
</dbReference>
<keyword evidence="4" id="KW-0663">Pyridoxal phosphate</keyword>
<dbReference type="InterPro" id="IPR005814">
    <property type="entry name" value="Aminotrans_3"/>
</dbReference>
<dbReference type="GO" id="GO:0008483">
    <property type="term" value="F:transaminase activity"/>
    <property type="evidence" value="ECO:0007669"/>
    <property type="project" value="UniProtKB-KW"/>
</dbReference>
<sequence length="895" mass="98063">MKKTGLCNLNPERAFLLKHIQFDKTMVKAEGVYLYDEQDNQYLDFLAQYGAVPFGHDPQDLRQAIIDCAGEPSMVQPFYTRGAKDLARELVNLEPEFNFAYAVLSNSGAESVEAALKMARAATGRQIVVSLELGFHGKTSGALAVTGNPLYSEAFLINTSQSIKVEPENFAQLEEVFSQHEVAGFIFETVLGEGGMQPLSDDYMQAIAALCKQHGAMLIVDEIQTGMGRLGEFFSIKRVPNVKPDILCLSKALGGGLMPIGATLCTQNAWTEEFGYYHSSTFANNQLASRVALATIEKLRANDHAILRHVDEISPYLSEKLDAIVEKYPDVFSQHQGRGLMHSLRVKPFTGAESYFLAHASVQGYIVPLICGFLVNVSKIIVAPLFNRPDLLRIEPSLIIERKHIDQLASALEECASLIRCKQFSSLFSYLIARQPEELSYASKKLSEITLVTSPTALTHPTQEKLGSFAFLIHPTSDEDLLNIMPRSIIALAEPHKTEFQNWMQSWFSKRYEPAPVFHAAKIQSALGGYVEGWLIACPLPPERMMRLSKKNRQRLLSQYIECAKSVGADIVGLGAFTSIISRGGMDIVDAGIPITTGNSFTAIASAESLHKALLATGQRHVDTSVAVIGAAGSVGRLSAIHLSEYYAMLTLVGNSNNTQALDALAAIAGEIYAQALLQMQRGSTIGLAQYLRTHLNSPLTVVSTCNQVLLRDRETDYREIKDIVEACLAGEPPITISVQIEEVIRTAHGVLSATSQGKGFIEPAWLKEMAVVCDAARPPDLKSSVRKDRPDVLVFEGGVVKFVEPYLFGRANILGFDQTLNLACLSETVTLAMSGVKQSYSLGNRISYEQALRVYRLALSHGFADCIATTESELDLEAMGFTETRSKNMVGLNP</sequence>